<evidence type="ECO:0000313" key="1">
    <source>
        <dbReference type="EMBL" id="KAK0427872.1"/>
    </source>
</evidence>
<comment type="caution">
    <text evidence="1">The sequence shown here is derived from an EMBL/GenBank/DDBJ whole genome shotgun (WGS) entry which is preliminary data.</text>
</comment>
<organism evidence="1 2">
    <name type="scientific">Steinernema hermaphroditum</name>
    <dbReference type="NCBI Taxonomy" id="289476"/>
    <lineage>
        <taxon>Eukaryota</taxon>
        <taxon>Metazoa</taxon>
        <taxon>Ecdysozoa</taxon>
        <taxon>Nematoda</taxon>
        <taxon>Chromadorea</taxon>
        <taxon>Rhabditida</taxon>
        <taxon>Tylenchina</taxon>
        <taxon>Panagrolaimomorpha</taxon>
        <taxon>Strongyloidoidea</taxon>
        <taxon>Steinernematidae</taxon>
        <taxon>Steinernema</taxon>
    </lineage>
</organism>
<dbReference type="AlphaFoldDB" id="A0AA39IQX6"/>
<name>A0AA39IQX6_9BILA</name>
<evidence type="ECO:0008006" key="3">
    <source>
        <dbReference type="Google" id="ProtNLM"/>
    </source>
</evidence>
<sequence>MDSVPYVFCEDVLERLTRKNLCTMTELSGQWGSVAQRFLEKRRSFYTIISKDDEGWFYAIADEKTRENTEIGPHSHDEFLSMDQTHVKVQQISIYSDPVQLDVRKFRCSKEEMPRRVVPFLTLRMRPNSTLSFSEDCPNEIALKCLDMFRKCVSFRMLNLLYVGPESEEFLALQLQNNPFMCSLMLCCWPHTDTTEQLLLTFLNSRKKRALNMAQFPDIQSPLKVTIRIVKAAVDSWVIGNERRALSVYGNAGVTREEILSIRLPDNVTIREEEAEEEGDFRVRWTKEDGSDLKCDVTLSSDRVFINSSADWFDSPFY</sequence>
<gene>
    <name evidence="1" type="ORF">QR680_010463</name>
</gene>
<keyword evidence="2" id="KW-1185">Reference proteome</keyword>
<reference evidence="1" key="1">
    <citation type="submission" date="2023-06" db="EMBL/GenBank/DDBJ databases">
        <title>Genomic analysis of the entomopathogenic nematode Steinernema hermaphroditum.</title>
        <authorList>
            <person name="Schwarz E.M."/>
            <person name="Heppert J.K."/>
            <person name="Baniya A."/>
            <person name="Schwartz H.T."/>
            <person name="Tan C.-H."/>
            <person name="Antoshechkin I."/>
            <person name="Sternberg P.W."/>
            <person name="Goodrich-Blair H."/>
            <person name="Dillman A.R."/>
        </authorList>
    </citation>
    <scope>NUCLEOTIDE SEQUENCE</scope>
    <source>
        <strain evidence="1">PS9179</strain>
        <tissue evidence="1">Whole animal</tissue>
    </source>
</reference>
<dbReference type="EMBL" id="JAUCMV010000001">
    <property type="protein sequence ID" value="KAK0427872.1"/>
    <property type="molecule type" value="Genomic_DNA"/>
</dbReference>
<proteinExistence type="predicted"/>
<accession>A0AA39IQX6</accession>
<dbReference type="Proteomes" id="UP001175271">
    <property type="component" value="Unassembled WGS sequence"/>
</dbReference>
<protein>
    <recommendedName>
        <fullName evidence="3">F-box domain-containing protein</fullName>
    </recommendedName>
</protein>
<evidence type="ECO:0000313" key="2">
    <source>
        <dbReference type="Proteomes" id="UP001175271"/>
    </source>
</evidence>